<dbReference type="GO" id="GO:0004693">
    <property type="term" value="F:cyclin-dependent protein serine/threonine kinase activity"/>
    <property type="evidence" value="ECO:0007669"/>
    <property type="project" value="UniProtKB-EC"/>
</dbReference>
<comment type="catalytic activity">
    <reaction evidence="9">
        <text>L-seryl-[protein] + ATP = O-phospho-L-seryl-[protein] + ADP + H(+)</text>
        <dbReference type="Rhea" id="RHEA:17989"/>
        <dbReference type="Rhea" id="RHEA-COMP:9863"/>
        <dbReference type="Rhea" id="RHEA-COMP:11604"/>
        <dbReference type="ChEBI" id="CHEBI:15378"/>
        <dbReference type="ChEBI" id="CHEBI:29999"/>
        <dbReference type="ChEBI" id="CHEBI:30616"/>
        <dbReference type="ChEBI" id="CHEBI:83421"/>
        <dbReference type="ChEBI" id="CHEBI:456216"/>
        <dbReference type="EC" id="2.7.11.22"/>
    </reaction>
</comment>
<dbReference type="FunFam" id="3.30.200.20:FF:000172">
    <property type="entry name" value="cyclin-dependent kinase G-2 isoform X1"/>
    <property type="match status" value="1"/>
</dbReference>
<dbReference type="InterPro" id="IPR008271">
    <property type="entry name" value="Ser/Thr_kinase_AS"/>
</dbReference>
<evidence type="ECO:0000313" key="14">
    <source>
        <dbReference type="Proteomes" id="UP001327560"/>
    </source>
</evidence>
<dbReference type="GO" id="GO:0008353">
    <property type="term" value="F:RNA polymerase II CTD heptapeptide repeat kinase activity"/>
    <property type="evidence" value="ECO:0007669"/>
    <property type="project" value="UniProtKB-EC"/>
</dbReference>
<gene>
    <name evidence="13" type="ORF">Cni_G10100</name>
</gene>
<dbReference type="GO" id="GO:0007346">
    <property type="term" value="P:regulation of mitotic cell cycle"/>
    <property type="evidence" value="ECO:0007669"/>
    <property type="project" value="TreeGrafter"/>
</dbReference>
<dbReference type="SMART" id="SM00220">
    <property type="entry name" value="S_TKc"/>
    <property type="match status" value="1"/>
</dbReference>
<dbReference type="InterPro" id="IPR045267">
    <property type="entry name" value="CDK11/PITSLRE_STKc"/>
</dbReference>
<evidence type="ECO:0000256" key="11">
    <source>
        <dbReference type="SAM" id="MobiDB-lite"/>
    </source>
</evidence>
<dbReference type="PROSITE" id="PS50011">
    <property type="entry name" value="PROTEIN_KINASE_DOM"/>
    <property type="match status" value="1"/>
</dbReference>
<protein>
    <recommendedName>
        <fullName evidence="12">Protein kinase domain-containing protein</fullName>
    </recommendedName>
</protein>
<comment type="similarity">
    <text evidence="1">Belongs to the protein kinase superfamily. CMGC Ser/Thr protein kinase family. CDC2/CDKX subfamily.</text>
</comment>
<dbReference type="InterPro" id="IPR050108">
    <property type="entry name" value="CDK"/>
</dbReference>
<dbReference type="PANTHER" id="PTHR24056:SF107">
    <property type="entry name" value="CYCLIN-DEPENDENT KINASE 11A-RELATED"/>
    <property type="match status" value="1"/>
</dbReference>
<evidence type="ECO:0000256" key="6">
    <source>
        <dbReference type="ARBA" id="ARBA00022777"/>
    </source>
</evidence>
<dbReference type="EMBL" id="CP136892">
    <property type="protein sequence ID" value="WOL01384.1"/>
    <property type="molecule type" value="Genomic_DNA"/>
</dbReference>
<evidence type="ECO:0000256" key="7">
    <source>
        <dbReference type="ARBA" id="ARBA00022840"/>
    </source>
</evidence>
<proteinExistence type="inferred from homology"/>
<comment type="catalytic activity">
    <reaction evidence="8">
        <text>L-threonyl-[protein] + ATP = O-phospho-L-threonyl-[protein] + ADP + H(+)</text>
        <dbReference type="Rhea" id="RHEA:46608"/>
        <dbReference type="Rhea" id="RHEA-COMP:11060"/>
        <dbReference type="Rhea" id="RHEA-COMP:11605"/>
        <dbReference type="ChEBI" id="CHEBI:15378"/>
        <dbReference type="ChEBI" id="CHEBI:30013"/>
        <dbReference type="ChEBI" id="CHEBI:30616"/>
        <dbReference type="ChEBI" id="CHEBI:61977"/>
        <dbReference type="ChEBI" id="CHEBI:456216"/>
        <dbReference type="EC" id="2.7.11.22"/>
    </reaction>
</comment>
<keyword evidence="4" id="KW-0808">Transferase</keyword>
<evidence type="ECO:0000256" key="5">
    <source>
        <dbReference type="ARBA" id="ARBA00022741"/>
    </source>
</evidence>
<keyword evidence="6" id="KW-0418">Kinase</keyword>
<dbReference type="FunFam" id="1.10.510.10:FF:000211">
    <property type="entry name" value="Cyclin-dependent kinase G-2"/>
    <property type="match status" value="1"/>
</dbReference>
<evidence type="ECO:0000256" key="1">
    <source>
        <dbReference type="ARBA" id="ARBA00006485"/>
    </source>
</evidence>
<dbReference type="CDD" id="cd07843">
    <property type="entry name" value="STKc_CDC2L1"/>
    <property type="match status" value="1"/>
</dbReference>
<sequence length="727" mass="83221">MASGRYGRYRHHKFRRREVDVGVTIGRKDFYQDRLRNGSHDRDRVQSFRGVRDRVSIRERHIKEGEVVDGSYRYPMSSNSSGGSSRTRRMNHLSRSDADRESGELSSESGSDDAGAPISKIREIETQNQDNGYSSMSTRKRIYSPPIIWDISTVATSYNKNNKTEHLTLPLPPSLLRGFVHSYSTEVVGSSIENVFPVDEDFYVDSPQGQLENSDQEARLTDEYGEELGPTRNISSSRWVDENSILDDEDVPFKEDPLAKRRKISPSDSVAQWLEKKMPTTKLGEITGRENSRGALTKLLDSDREIGSNNHHIEVSRLDYMDVEGDSSYVDSRVRTSRPALPPQRCINMLQGSRSVDEFEKLNKINEGTYGVVYRAKDKKTGEIVALKKIKMKNESEGFPLTSLREIDILLSFHHPSIVNVNEVVVGSSLDSIFMVMEYMEHDLKGLLETMKQPFSESEVKCLMLQLLLGVKYLHDNWVLHRDLKTSNLLLNNCGELKICDFGLSRQYGSPLKPYTPLVVTLWYRALELLLGAKEYSTAIDMWSLGCIMAELLSKEPLFNGKTEFDQLDKIFRTLGTPNERIWPEFSKLPGIKVNFVKQPYNKLREKFPLTSFYGRPTLSETGFDLLNKLLSYDPNTRITAEAALDHHWFHEVALPKSKYFMPTFPQHAKDRVDWLMRWAAVASSAKKVINMYSAKCLNKAVVMELQLTQKLFTESHKFSCYLHLQN</sequence>
<keyword evidence="5" id="KW-0547">Nucleotide-binding</keyword>
<dbReference type="GO" id="GO:0005524">
    <property type="term" value="F:ATP binding"/>
    <property type="evidence" value="ECO:0007669"/>
    <property type="project" value="UniProtKB-KW"/>
</dbReference>
<evidence type="ECO:0000256" key="8">
    <source>
        <dbReference type="ARBA" id="ARBA00047811"/>
    </source>
</evidence>
<dbReference type="Gene3D" id="1.10.510.10">
    <property type="entry name" value="Transferase(Phosphotransferase) domain 1"/>
    <property type="match status" value="1"/>
</dbReference>
<dbReference type="Pfam" id="PF00069">
    <property type="entry name" value="Pkinase"/>
    <property type="match status" value="1"/>
</dbReference>
<dbReference type="Gene3D" id="3.30.200.20">
    <property type="entry name" value="Phosphorylase Kinase, domain 1"/>
    <property type="match status" value="1"/>
</dbReference>
<dbReference type="InterPro" id="IPR000719">
    <property type="entry name" value="Prot_kinase_dom"/>
</dbReference>
<keyword evidence="3" id="KW-0597">Phosphoprotein</keyword>
<dbReference type="Proteomes" id="UP001327560">
    <property type="component" value="Chromosome 3"/>
</dbReference>
<dbReference type="PROSITE" id="PS00108">
    <property type="entry name" value="PROTEIN_KINASE_ST"/>
    <property type="match status" value="1"/>
</dbReference>
<reference evidence="13 14" key="1">
    <citation type="submission" date="2023-10" db="EMBL/GenBank/DDBJ databases">
        <title>Chromosome-scale genome assembly provides insights into flower coloration mechanisms of Canna indica.</title>
        <authorList>
            <person name="Li C."/>
        </authorList>
    </citation>
    <scope>NUCLEOTIDE SEQUENCE [LARGE SCALE GENOMIC DNA]</scope>
    <source>
        <tissue evidence="13">Flower</tissue>
    </source>
</reference>
<evidence type="ECO:0000256" key="4">
    <source>
        <dbReference type="ARBA" id="ARBA00022679"/>
    </source>
</evidence>
<dbReference type="PANTHER" id="PTHR24056">
    <property type="entry name" value="CELL DIVISION PROTEIN KINASE"/>
    <property type="match status" value="1"/>
</dbReference>
<dbReference type="SUPFAM" id="SSF56112">
    <property type="entry name" value="Protein kinase-like (PK-like)"/>
    <property type="match status" value="1"/>
</dbReference>
<feature type="region of interest" description="Disordered" evidence="11">
    <location>
        <begin position="69"/>
        <end position="137"/>
    </location>
</feature>
<accession>A0AAQ3K579</accession>
<keyword evidence="14" id="KW-1185">Reference proteome</keyword>
<evidence type="ECO:0000259" key="12">
    <source>
        <dbReference type="PROSITE" id="PS50011"/>
    </source>
</evidence>
<evidence type="ECO:0000256" key="9">
    <source>
        <dbReference type="ARBA" id="ARBA00048367"/>
    </source>
</evidence>
<feature type="compositionally biased region" description="Polar residues" evidence="11">
    <location>
        <begin position="126"/>
        <end position="137"/>
    </location>
</feature>
<evidence type="ECO:0000256" key="3">
    <source>
        <dbReference type="ARBA" id="ARBA00022553"/>
    </source>
</evidence>
<keyword evidence="2" id="KW-0723">Serine/threonine-protein kinase</keyword>
<organism evidence="13 14">
    <name type="scientific">Canna indica</name>
    <name type="common">Indian-shot</name>
    <dbReference type="NCBI Taxonomy" id="4628"/>
    <lineage>
        <taxon>Eukaryota</taxon>
        <taxon>Viridiplantae</taxon>
        <taxon>Streptophyta</taxon>
        <taxon>Embryophyta</taxon>
        <taxon>Tracheophyta</taxon>
        <taxon>Spermatophyta</taxon>
        <taxon>Magnoliopsida</taxon>
        <taxon>Liliopsida</taxon>
        <taxon>Zingiberales</taxon>
        <taxon>Cannaceae</taxon>
        <taxon>Canna</taxon>
    </lineage>
</organism>
<comment type="catalytic activity">
    <reaction evidence="10">
        <text>[DNA-directed RNA polymerase] + ATP = phospho-[DNA-directed RNA polymerase] + ADP + H(+)</text>
        <dbReference type="Rhea" id="RHEA:10216"/>
        <dbReference type="Rhea" id="RHEA-COMP:11321"/>
        <dbReference type="Rhea" id="RHEA-COMP:11322"/>
        <dbReference type="ChEBI" id="CHEBI:15378"/>
        <dbReference type="ChEBI" id="CHEBI:30616"/>
        <dbReference type="ChEBI" id="CHEBI:43176"/>
        <dbReference type="ChEBI" id="CHEBI:68546"/>
        <dbReference type="ChEBI" id="CHEBI:456216"/>
        <dbReference type="EC" id="2.7.11.23"/>
    </reaction>
</comment>
<dbReference type="GO" id="GO:0005634">
    <property type="term" value="C:nucleus"/>
    <property type="evidence" value="ECO:0007669"/>
    <property type="project" value="TreeGrafter"/>
</dbReference>
<feature type="domain" description="Protein kinase" evidence="12">
    <location>
        <begin position="359"/>
        <end position="650"/>
    </location>
</feature>
<dbReference type="InterPro" id="IPR011009">
    <property type="entry name" value="Kinase-like_dom_sf"/>
</dbReference>
<name>A0AAQ3K579_9LILI</name>
<evidence type="ECO:0000313" key="13">
    <source>
        <dbReference type="EMBL" id="WOL01384.1"/>
    </source>
</evidence>
<feature type="compositionally biased region" description="Low complexity" evidence="11">
    <location>
        <begin position="104"/>
        <end position="115"/>
    </location>
</feature>
<evidence type="ECO:0000256" key="10">
    <source>
        <dbReference type="ARBA" id="ARBA00049280"/>
    </source>
</evidence>
<feature type="compositionally biased region" description="Basic and acidic residues" evidence="11">
    <location>
        <begin position="94"/>
        <end position="103"/>
    </location>
</feature>
<evidence type="ECO:0000256" key="2">
    <source>
        <dbReference type="ARBA" id="ARBA00022527"/>
    </source>
</evidence>
<keyword evidence="7" id="KW-0067">ATP-binding</keyword>
<dbReference type="AlphaFoldDB" id="A0AAQ3K579"/>